<keyword evidence="2" id="KW-0677">Repeat</keyword>
<dbReference type="KEGG" id="ccac:CcaHIS019_0204720"/>
<comment type="similarity">
    <text evidence="1">Belongs to the CCM1 family.</text>
</comment>
<gene>
    <name evidence="7" type="ORF">CcaverHIS019_0204720</name>
</gene>
<evidence type="ECO:0000256" key="2">
    <source>
        <dbReference type="ARBA" id="ARBA00022737"/>
    </source>
</evidence>
<comment type="subunit">
    <text evidence="4">Binds to mitochondrial small subunit 15S rRNA.</text>
</comment>
<evidence type="ECO:0000256" key="1">
    <source>
        <dbReference type="ARBA" id="ARBA00006192"/>
    </source>
</evidence>
<dbReference type="InterPro" id="IPR011990">
    <property type="entry name" value="TPR-like_helical_dom_sf"/>
</dbReference>
<dbReference type="PROSITE" id="PS51375">
    <property type="entry name" value="PPR"/>
    <property type="match status" value="1"/>
</dbReference>
<feature type="repeat" description="PPR" evidence="5">
    <location>
        <begin position="543"/>
        <end position="577"/>
    </location>
</feature>
<dbReference type="RefSeq" id="XP_060454376.1">
    <property type="nucleotide sequence ID" value="XM_060597487.1"/>
</dbReference>
<comment type="function">
    <text evidence="3">Regulates mitochondrial small subunit maturation by controlling 15S rRNA 5'-end processing. Localizes to the 5' precursor of the 15S rRNA in a position that is subsequently occupied by mS47 in the mature yeast mtSSU. Uses structure and sequence-specific RNA recognition, binding to a single-stranded region of the precursor and specifically recognizing bases -6 to -1. The exchange of Ccm1 for mS47 is coupled to the irreversible removal of precursor rRNA that is accompanied by conformational changes of the mitoribosomal proteins uS5m and mS26. These conformational changes signal completion of 5'-end rRNA processing through protection of the mature 5'-end of the 15S rRNA and stabilization of mS47. The removal of the 5' precursor together with the dissociation of Ccm1 may be catalyzed by the 5'-3' exoribonuclease Pet127. Involved in the specific removal of group I introns in mitochondrial encoded transcripts.</text>
</comment>
<evidence type="ECO:0000256" key="3">
    <source>
        <dbReference type="ARBA" id="ARBA00044493"/>
    </source>
</evidence>
<dbReference type="NCBIfam" id="TIGR00756">
    <property type="entry name" value="PPR"/>
    <property type="match status" value="1"/>
</dbReference>
<dbReference type="InterPro" id="IPR002885">
    <property type="entry name" value="PPR_rpt"/>
</dbReference>
<evidence type="ECO:0000256" key="6">
    <source>
        <dbReference type="SAM" id="MobiDB-lite"/>
    </source>
</evidence>
<name>A0AA48I762_9TREE</name>
<dbReference type="AlphaFoldDB" id="A0AA48I762"/>
<dbReference type="PANTHER" id="PTHR47447:SF23">
    <property type="entry name" value="PENTACOTRIPEPTIDE-REPEAT REGION OF PRORP DOMAIN-CONTAINING PROTEIN"/>
    <property type="match status" value="1"/>
</dbReference>
<protein>
    <recommendedName>
        <fullName evidence="9">Pentatricopeptide repeat protein</fullName>
    </recommendedName>
</protein>
<evidence type="ECO:0000313" key="8">
    <source>
        <dbReference type="Proteomes" id="UP001233271"/>
    </source>
</evidence>
<accession>A0AA48I762</accession>
<keyword evidence="8" id="KW-1185">Reference proteome</keyword>
<dbReference type="Pfam" id="PF13041">
    <property type="entry name" value="PPR_2"/>
    <property type="match status" value="1"/>
</dbReference>
<evidence type="ECO:0000313" key="7">
    <source>
        <dbReference type="EMBL" id="BEI89110.1"/>
    </source>
</evidence>
<feature type="compositionally biased region" description="Low complexity" evidence="6">
    <location>
        <begin position="9"/>
        <end position="21"/>
    </location>
</feature>
<dbReference type="GeneID" id="85492981"/>
<feature type="region of interest" description="Disordered" evidence="6">
    <location>
        <begin position="1"/>
        <end position="24"/>
    </location>
</feature>
<proteinExistence type="inferred from homology"/>
<evidence type="ECO:0000256" key="5">
    <source>
        <dbReference type="PROSITE-ProRule" id="PRU00708"/>
    </source>
</evidence>
<evidence type="ECO:0008006" key="9">
    <source>
        <dbReference type="Google" id="ProtNLM"/>
    </source>
</evidence>
<organism evidence="7 8">
    <name type="scientific">Cutaneotrichosporon cavernicola</name>
    <dbReference type="NCBI Taxonomy" id="279322"/>
    <lineage>
        <taxon>Eukaryota</taxon>
        <taxon>Fungi</taxon>
        <taxon>Dikarya</taxon>
        <taxon>Basidiomycota</taxon>
        <taxon>Agaricomycotina</taxon>
        <taxon>Tremellomycetes</taxon>
        <taxon>Trichosporonales</taxon>
        <taxon>Trichosporonaceae</taxon>
        <taxon>Cutaneotrichosporon</taxon>
    </lineage>
</organism>
<evidence type="ECO:0000256" key="4">
    <source>
        <dbReference type="ARBA" id="ARBA00044511"/>
    </source>
</evidence>
<sequence length="761" mass="83636">MFRRLGSVAARAAQQRPRTQAFRGRSTLAAQAARPGSSATAVQDPLGRIRSTDIFGASNPRLNAALITALGSSNDGNSTGPDPTSVLAAVKNYLDAGADIPIAHRNIISALLSKHYSEVAASDDEVTVVADALWSICGEPRSVFNTSARAKMKHHSLVWRYAKWMATEATRDDEARIRAVLDAFERQLATMSTEDNAGDGRPVFGSQAAAWVLLRARLGIAEPTDILLRMPSLAQVMGQVAKLGGNKDAPEVQASARALFSNDAMATLPSTAKSLEGRLAFLRGDGNIKNITRMWETFTTILDGKESHELTSDGGVAALAAFIWGCSPWKNEVKQDRAALLPILEAAKARVPKPTPLPVFHAMLRASRPVDTDQIDSEEVNPRAADRDFVLATARMAWDKVVRDEGVVPDVQAYSIYLRLLGYHGESGDMFKLWDDLVRNQETRKLWLKELEADLAYPPTKAELNAWPPTLVLNQVISSAFMIGGRPADMGMRLFELSVNPDTPLVPDVVTINTVLRWAAHLANIEMINSVIGTAGKMKIKPDIVTYTTMVHGLLRAERPDLARATLDAMRSRGIEPNDVMASMLVADLASDGTAEGLRRAEYVIRDMRSRGLKTTLPMWTALVGGYFCGGWDIDGWDALKRMKVNGHKLNDKAFNIILRQLTRGPKADQSEVKKRALYGVDDKDGGGSTAIRVFRQMVREGNVPTADTYMIILDPLTRSRRVSEVEEVLAEIDRRTFQTLRPNLLRMIERARNLVAINNR</sequence>
<dbReference type="Gene3D" id="1.25.40.10">
    <property type="entry name" value="Tetratricopeptide repeat domain"/>
    <property type="match status" value="2"/>
</dbReference>
<dbReference type="Proteomes" id="UP001233271">
    <property type="component" value="Chromosome 2"/>
</dbReference>
<reference evidence="7" key="1">
    <citation type="journal article" date="2023" name="BMC Genomics">
        <title>Chromosome-level genome assemblies of Cutaneotrichosporon spp. (Trichosporonales, Basidiomycota) reveal imbalanced evolution between nucleotide sequences and chromosome synteny.</title>
        <authorList>
            <person name="Kobayashi Y."/>
            <person name="Kayamori A."/>
            <person name="Aoki K."/>
            <person name="Shiwa Y."/>
            <person name="Matsutani M."/>
            <person name="Fujita N."/>
            <person name="Sugita T."/>
            <person name="Iwasaki W."/>
            <person name="Tanaka N."/>
            <person name="Takashima M."/>
        </authorList>
    </citation>
    <scope>NUCLEOTIDE SEQUENCE</scope>
    <source>
        <strain evidence="7">HIS019</strain>
    </source>
</reference>
<dbReference type="EMBL" id="AP028213">
    <property type="protein sequence ID" value="BEI89110.1"/>
    <property type="molecule type" value="Genomic_DNA"/>
</dbReference>
<dbReference type="PANTHER" id="PTHR47447">
    <property type="entry name" value="OS03G0856100 PROTEIN"/>
    <property type="match status" value="1"/>
</dbReference>